<name>A0AAV8U0G4_9ROSI</name>
<sequence>MQRQNPNMTSTAEGKSSLEDMLQTLTTNTLTSIKRVPKRSSFDCWQMFQVLSNGKYKSVLHRSVVNKEKVRMSWAVFIAPPQEAMIGPFPELLDAQNTPKFSTKTFSEYRYRKVNKLPQLTECLVAKIEINPFA</sequence>
<feature type="domain" description="Isopenicillin N synthase-like Fe(2+) 2OG dioxygenase" evidence="1">
    <location>
        <begin position="23"/>
        <end position="80"/>
    </location>
</feature>
<gene>
    <name evidence="2" type="ORF">K2173_026747</name>
</gene>
<proteinExistence type="predicted"/>
<reference evidence="2 3" key="1">
    <citation type="submission" date="2021-09" db="EMBL/GenBank/DDBJ databases">
        <title>Genomic insights and catalytic innovation underlie evolution of tropane alkaloids biosynthesis.</title>
        <authorList>
            <person name="Wang Y.-J."/>
            <person name="Tian T."/>
            <person name="Huang J.-P."/>
            <person name="Huang S.-X."/>
        </authorList>
    </citation>
    <scope>NUCLEOTIDE SEQUENCE [LARGE SCALE GENOMIC DNA]</scope>
    <source>
        <strain evidence="2">KIB-2018</strain>
        <tissue evidence="2">Leaf</tissue>
    </source>
</reference>
<evidence type="ECO:0000259" key="1">
    <source>
        <dbReference type="Pfam" id="PF03171"/>
    </source>
</evidence>
<dbReference type="EMBL" id="JAIWQS010000002">
    <property type="protein sequence ID" value="KAJ8771570.1"/>
    <property type="molecule type" value="Genomic_DNA"/>
</dbReference>
<dbReference type="Proteomes" id="UP001159364">
    <property type="component" value="Linkage Group LG02"/>
</dbReference>
<evidence type="ECO:0000313" key="2">
    <source>
        <dbReference type="EMBL" id="KAJ8771570.1"/>
    </source>
</evidence>
<dbReference type="Pfam" id="PF03171">
    <property type="entry name" value="2OG-FeII_Oxy"/>
    <property type="match status" value="1"/>
</dbReference>
<dbReference type="PANTHER" id="PTHR47990">
    <property type="entry name" value="2-OXOGLUTARATE (2OG) AND FE(II)-DEPENDENT OXYGENASE SUPERFAMILY PROTEIN-RELATED"/>
    <property type="match status" value="1"/>
</dbReference>
<dbReference type="SUPFAM" id="SSF51197">
    <property type="entry name" value="Clavaminate synthase-like"/>
    <property type="match status" value="1"/>
</dbReference>
<organism evidence="2 3">
    <name type="scientific">Erythroxylum novogranatense</name>
    <dbReference type="NCBI Taxonomy" id="1862640"/>
    <lineage>
        <taxon>Eukaryota</taxon>
        <taxon>Viridiplantae</taxon>
        <taxon>Streptophyta</taxon>
        <taxon>Embryophyta</taxon>
        <taxon>Tracheophyta</taxon>
        <taxon>Spermatophyta</taxon>
        <taxon>Magnoliopsida</taxon>
        <taxon>eudicotyledons</taxon>
        <taxon>Gunneridae</taxon>
        <taxon>Pentapetalae</taxon>
        <taxon>rosids</taxon>
        <taxon>fabids</taxon>
        <taxon>Malpighiales</taxon>
        <taxon>Erythroxylaceae</taxon>
        <taxon>Erythroxylum</taxon>
    </lineage>
</organism>
<dbReference type="InterPro" id="IPR027443">
    <property type="entry name" value="IPNS-like_sf"/>
</dbReference>
<accession>A0AAV8U0G4</accession>
<keyword evidence="3" id="KW-1185">Reference proteome</keyword>
<dbReference type="InterPro" id="IPR050231">
    <property type="entry name" value="Iron_ascorbate_oxido_reductase"/>
</dbReference>
<comment type="caution">
    <text evidence="2">The sequence shown here is derived from an EMBL/GenBank/DDBJ whole genome shotgun (WGS) entry which is preliminary data.</text>
</comment>
<dbReference type="InterPro" id="IPR044861">
    <property type="entry name" value="IPNS-like_FE2OG_OXY"/>
</dbReference>
<evidence type="ECO:0000313" key="3">
    <source>
        <dbReference type="Proteomes" id="UP001159364"/>
    </source>
</evidence>
<protein>
    <recommendedName>
        <fullName evidence="1">Isopenicillin N synthase-like Fe(2+) 2OG dioxygenase domain-containing protein</fullName>
    </recommendedName>
</protein>
<dbReference type="Gene3D" id="2.60.120.330">
    <property type="entry name" value="B-lactam Antibiotic, Isopenicillin N Synthase, Chain"/>
    <property type="match status" value="1"/>
</dbReference>
<dbReference type="AlphaFoldDB" id="A0AAV8U0G4"/>